<accession>A9DX19</accession>
<dbReference type="AlphaFoldDB" id="A9DX19"/>
<dbReference type="SMART" id="SM00850">
    <property type="entry name" value="LytTR"/>
    <property type="match status" value="1"/>
</dbReference>
<proteinExistence type="predicted"/>
<dbReference type="Pfam" id="PF04397">
    <property type="entry name" value="LytTR"/>
    <property type="match status" value="1"/>
</dbReference>
<name>A9DX19_9FLAO</name>
<dbReference type="eggNOG" id="COG3279">
    <property type="taxonomic scope" value="Bacteria"/>
</dbReference>
<dbReference type="GO" id="GO:0003677">
    <property type="term" value="F:DNA binding"/>
    <property type="evidence" value="ECO:0007669"/>
    <property type="project" value="InterPro"/>
</dbReference>
<feature type="transmembrane region" description="Helical" evidence="1">
    <location>
        <begin position="69"/>
        <end position="89"/>
    </location>
</feature>
<dbReference type="PROSITE" id="PS50930">
    <property type="entry name" value="HTH_LYTTR"/>
    <property type="match status" value="1"/>
</dbReference>
<dbReference type="InterPro" id="IPR007492">
    <property type="entry name" value="LytTR_DNA-bd_dom"/>
</dbReference>
<comment type="caution">
    <text evidence="3">The sequence shown here is derived from an EMBL/GenBank/DDBJ whole genome shotgun (WGS) entry which is preliminary data.</text>
</comment>
<dbReference type="EMBL" id="ABIB01000005">
    <property type="protein sequence ID" value="EDP95950.1"/>
    <property type="molecule type" value="Genomic_DNA"/>
</dbReference>
<sequence>MGMVLTVFVYIFDPYDNYLAIPKFEIPIKIIQLGYGINTAFVIYFLYWLLFRKFRVAHGNRPWKTYHHWLLLVAILTIAGFLGTVYHRFMMDVGEVDTNYYLFVTIPRSIIIAVPLFVITLLLDQLYTSKTSQNNIVTSLNTVVKQEKVTPLENKIILKSPIVNQCIEIIPSEIQYIKASGNYVEIYSTGHKKSKLFRAPLRFVATRLEAYDFIIKCHRQYCINIHKVATYKGNSQRLLLTFKALKEQIPVSKSYTKKILSYIQNEEN</sequence>
<keyword evidence="4" id="KW-1185">Reference proteome</keyword>
<dbReference type="Gene3D" id="2.40.50.1020">
    <property type="entry name" value="LytTr DNA-binding domain"/>
    <property type="match status" value="1"/>
</dbReference>
<keyword evidence="1" id="KW-1133">Transmembrane helix</keyword>
<keyword evidence="1" id="KW-0472">Membrane</keyword>
<keyword evidence="1" id="KW-0812">Transmembrane</keyword>
<evidence type="ECO:0000313" key="3">
    <source>
        <dbReference type="EMBL" id="EDP95950.1"/>
    </source>
</evidence>
<evidence type="ECO:0000313" key="4">
    <source>
        <dbReference type="Proteomes" id="UP000002945"/>
    </source>
</evidence>
<feature type="transmembrane region" description="Helical" evidence="1">
    <location>
        <begin position="30"/>
        <end position="49"/>
    </location>
</feature>
<feature type="transmembrane region" description="Helical" evidence="1">
    <location>
        <begin position="101"/>
        <end position="123"/>
    </location>
</feature>
<dbReference type="HOGENOM" id="CLU_1037401_0_0_10"/>
<gene>
    <name evidence="3" type="ORF">KAOT1_07273</name>
</gene>
<evidence type="ECO:0000256" key="1">
    <source>
        <dbReference type="SAM" id="Phobius"/>
    </source>
</evidence>
<reference evidence="3 4" key="1">
    <citation type="journal article" date="2011" name="J. Bacteriol.">
        <title>Genome sequence of the algicidal bacterium Kordia algicida OT-1.</title>
        <authorList>
            <person name="Lee H.S."/>
            <person name="Kang S.G."/>
            <person name="Kwon K.K."/>
            <person name="Lee J.H."/>
            <person name="Kim S.J."/>
        </authorList>
    </citation>
    <scope>NUCLEOTIDE SEQUENCE [LARGE SCALE GENOMIC DNA]</scope>
    <source>
        <strain evidence="3 4">OT-1</strain>
    </source>
</reference>
<dbReference type="Proteomes" id="UP000002945">
    <property type="component" value="Unassembled WGS sequence"/>
</dbReference>
<organism evidence="3 4">
    <name type="scientific">Kordia algicida OT-1</name>
    <dbReference type="NCBI Taxonomy" id="391587"/>
    <lineage>
        <taxon>Bacteria</taxon>
        <taxon>Pseudomonadati</taxon>
        <taxon>Bacteroidota</taxon>
        <taxon>Flavobacteriia</taxon>
        <taxon>Flavobacteriales</taxon>
        <taxon>Flavobacteriaceae</taxon>
        <taxon>Kordia</taxon>
    </lineage>
</organism>
<evidence type="ECO:0000259" key="2">
    <source>
        <dbReference type="PROSITE" id="PS50930"/>
    </source>
</evidence>
<protein>
    <recommendedName>
        <fullName evidence="2">HTH LytTR-type domain-containing protein</fullName>
    </recommendedName>
</protein>
<feature type="domain" description="HTH LytTR-type" evidence="2">
    <location>
        <begin position="171"/>
        <end position="265"/>
    </location>
</feature>